<dbReference type="OrthoDB" id="265201at2"/>
<evidence type="ECO:0000313" key="5">
    <source>
        <dbReference type="Proteomes" id="UP000199518"/>
    </source>
</evidence>
<dbReference type="AlphaFoldDB" id="A0A1I3KPU5"/>
<evidence type="ECO:0000259" key="3">
    <source>
        <dbReference type="Pfam" id="PF20434"/>
    </source>
</evidence>
<dbReference type="InterPro" id="IPR050300">
    <property type="entry name" value="GDXG_lipolytic_enzyme"/>
</dbReference>
<evidence type="ECO:0000313" key="4">
    <source>
        <dbReference type="EMBL" id="SFI74551.1"/>
    </source>
</evidence>
<sequence>MIQPLPPCDRNLSKAAMTMNSSLSRLCLALCLSTSIPITAAAEAQPQVQTDIVYGHKDGLALTFDVVRPEKPNGAGVLWLQSGGWYSSWNPPAKLLPACQPLLAKGFTVFIVRHGSAPKYAVPDAIADVRRCVRYIRLHAPDFSVDPQRLGVMGGSAGGHLSLMLATTADDGDPKSGDEVLRQSDKVAAVVALYPPTDISTWVTDPPEAIRKVPGLKPPLTFDAALAPACSPLLFVTADDAPSLLIHGDKDELVPISHSHNFAAAAKEKNAPCEVLVIEGAGHGYNAKQNETVGPATIGWFEKYLLGTKETP</sequence>
<feature type="signal peptide" evidence="2">
    <location>
        <begin position="1"/>
        <end position="40"/>
    </location>
</feature>
<dbReference type="Proteomes" id="UP000199518">
    <property type="component" value="Unassembled WGS sequence"/>
</dbReference>
<dbReference type="InterPro" id="IPR049492">
    <property type="entry name" value="BD-FAE-like_dom"/>
</dbReference>
<evidence type="ECO:0000256" key="1">
    <source>
        <dbReference type="ARBA" id="ARBA00022801"/>
    </source>
</evidence>
<keyword evidence="5" id="KW-1185">Reference proteome</keyword>
<proteinExistence type="predicted"/>
<accession>A0A1I3KPU5</accession>
<gene>
    <name evidence="4" type="ORF">SAMN05421753_1127</name>
</gene>
<reference evidence="5" key="1">
    <citation type="submission" date="2016-10" db="EMBL/GenBank/DDBJ databases">
        <authorList>
            <person name="Varghese N."/>
            <person name="Submissions S."/>
        </authorList>
    </citation>
    <scope>NUCLEOTIDE SEQUENCE [LARGE SCALE GENOMIC DNA]</scope>
    <source>
        <strain evidence="5">DSM 26348</strain>
    </source>
</reference>
<feature type="domain" description="BD-FAE-like" evidence="3">
    <location>
        <begin position="76"/>
        <end position="264"/>
    </location>
</feature>
<protein>
    <submittedName>
        <fullName evidence="4">Acetyl esterase/lipase</fullName>
    </submittedName>
</protein>
<dbReference type="PANTHER" id="PTHR48081:SF13">
    <property type="entry name" value="ALPHA_BETA HYDROLASE"/>
    <property type="match status" value="1"/>
</dbReference>
<dbReference type="GO" id="GO:0016787">
    <property type="term" value="F:hydrolase activity"/>
    <property type="evidence" value="ECO:0007669"/>
    <property type="project" value="UniProtKB-KW"/>
</dbReference>
<evidence type="ECO:0000256" key="2">
    <source>
        <dbReference type="SAM" id="SignalP"/>
    </source>
</evidence>
<dbReference type="Gene3D" id="3.40.50.1820">
    <property type="entry name" value="alpha/beta hydrolase"/>
    <property type="match status" value="1"/>
</dbReference>
<dbReference type="ESTHER" id="9plan-a0a1i3kpu5">
    <property type="family name" value="BD-FAE"/>
</dbReference>
<dbReference type="InterPro" id="IPR029058">
    <property type="entry name" value="AB_hydrolase_fold"/>
</dbReference>
<dbReference type="PANTHER" id="PTHR48081">
    <property type="entry name" value="AB HYDROLASE SUPERFAMILY PROTEIN C4A8.06C"/>
    <property type="match status" value="1"/>
</dbReference>
<dbReference type="EMBL" id="FOQD01000012">
    <property type="protein sequence ID" value="SFI74551.1"/>
    <property type="molecule type" value="Genomic_DNA"/>
</dbReference>
<dbReference type="SUPFAM" id="SSF53474">
    <property type="entry name" value="alpha/beta-Hydrolases"/>
    <property type="match status" value="1"/>
</dbReference>
<organism evidence="4 5">
    <name type="scientific">Planctomicrobium piriforme</name>
    <dbReference type="NCBI Taxonomy" id="1576369"/>
    <lineage>
        <taxon>Bacteria</taxon>
        <taxon>Pseudomonadati</taxon>
        <taxon>Planctomycetota</taxon>
        <taxon>Planctomycetia</taxon>
        <taxon>Planctomycetales</taxon>
        <taxon>Planctomycetaceae</taxon>
        <taxon>Planctomicrobium</taxon>
    </lineage>
</organism>
<name>A0A1I3KPU5_9PLAN</name>
<dbReference type="RefSeq" id="WP_092051730.1">
    <property type="nucleotide sequence ID" value="NZ_FOQD01000012.1"/>
</dbReference>
<dbReference type="STRING" id="1576369.SAMN05421753_1127"/>
<keyword evidence="1" id="KW-0378">Hydrolase</keyword>
<dbReference type="Pfam" id="PF20434">
    <property type="entry name" value="BD-FAE"/>
    <property type="match status" value="1"/>
</dbReference>
<keyword evidence="2" id="KW-0732">Signal</keyword>
<feature type="chain" id="PRO_5011538298" evidence="2">
    <location>
        <begin position="41"/>
        <end position="312"/>
    </location>
</feature>